<evidence type="ECO:0000256" key="2">
    <source>
        <dbReference type="SAM" id="SignalP"/>
    </source>
</evidence>
<evidence type="ECO:0000313" key="3">
    <source>
        <dbReference type="EMBL" id="MCP8999065.1"/>
    </source>
</evidence>
<name>A0ABT1LKU6_9MICC</name>
<organism evidence="3 4">
    <name type="scientific">Pseudarthrobacter humi</name>
    <dbReference type="NCBI Taxonomy" id="2952523"/>
    <lineage>
        <taxon>Bacteria</taxon>
        <taxon>Bacillati</taxon>
        <taxon>Actinomycetota</taxon>
        <taxon>Actinomycetes</taxon>
        <taxon>Micrococcales</taxon>
        <taxon>Micrococcaceae</taxon>
        <taxon>Pseudarthrobacter</taxon>
    </lineage>
</organism>
<sequence length="322" mass="32954">MTRTSSLAASFLSLSAAAIIALVGAGGAYAAPSASDDKAVPSVARATADSTGAADYWTSDRMRAAIPGDVLASKAVERGKSSSAASVLKGPKTTVAGTRVKPSLAQPADPVAHIGKVFFTLGGQNYVCSGNVVSASNKSTVATAGHCLNDGPGSFATNFVFVPKYKDGVAPYGAWTAAEYFTPTQWSAGGDISYDTGFAVMDPRQDGALLEDVVGGSGVAFNEARGLKYTAYGYPAAKPFNGERLWSCTGTATNDRTNPQFGTQGISCDMTGGSSGGPWFIGSGSDGFQNSINSYGYSPKPVMYGPYWGSVIGETYYSAAAA</sequence>
<reference evidence="3 4" key="1">
    <citation type="submission" date="2022-06" db="EMBL/GenBank/DDBJ databases">
        <title>Pseudarthrobacter sp. strain RMG13 Genome sequencing and assembly.</title>
        <authorList>
            <person name="Kim I."/>
        </authorList>
    </citation>
    <scope>NUCLEOTIDE SEQUENCE [LARGE SCALE GENOMIC DNA]</scope>
    <source>
        <strain evidence="3 4">RMG13</strain>
    </source>
</reference>
<dbReference type="Proteomes" id="UP001524318">
    <property type="component" value="Unassembled WGS sequence"/>
</dbReference>
<dbReference type="PANTHER" id="PTHR15462:SF19">
    <property type="entry name" value="PEPTIDASE S1 DOMAIN-CONTAINING PROTEIN"/>
    <property type="match status" value="1"/>
</dbReference>
<dbReference type="Gene3D" id="2.40.10.10">
    <property type="entry name" value="Trypsin-like serine proteases"/>
    <property type="match status" value="2"/>
</dbReference>
<keyword evidence="4" id="KW-1185">Reference proteome</keyword>
<evidence type="ECO:0008006" key="5">
    <source>
        <dbReference type="Google" id="ProtNLM"/>
    </source>
</evidence>
<dbReference type="InterPro" id="IPR050966">
    <property type="entry name" value="Glutamyl_endopeptidase"/>
</dbReference>
<dbReference type="EMBL" id="JANCLV010000002">
    <property type="protein sequence ID" value="MCP8999065.1"/>
    <property type="molecule type" value="Genomic_DNA"/>
</dbReference>
<evidence type="ECO:0000313" key="4">
    <source>
        <dbReference type="Proteomes" id="UP001524318"/>
    </source>
</evidence>
<dbReference type="InterPro" id="IPR009003">
    <property type="entry name" value="Peptidase_S1_PA"/>
</dbReference>
<dbReference type="InterPro" id="IPR043504">
    <property type="entry name" value="Peptidase_S1_PA_chymotrypsin"/>
</dbReference>
<dbReference type="RefSeq" id="WP_254748047.1">
    <property type="nucleotide sequence ID" value="NZ_JANCLV010000002.1"/>
</dbReference>
<comment type="caution">
    <text evidence="3">The sequence shown here is derived from an EMBL/GenBank/DDBJ whole genome shotgun (WGS) entry which is preliminary data.</text>
</comment>
<evidence type="ECO:0000256" key="1">
    <source>
        <dbReference type="ARBA" id="ARBA00022729"/>
    </source>
</evidence>
<accession>A0ABT1LKU6</accession>
<proteinExistence type="predicted"/>
<keyword evidence="1 2" id="KW-0732">Signal</keyword>
<dbReference type="PANTHER" id="PTHR15462">
    <property type="entry name" value="SERINE PROTEASE"/>
    <property type="match status" value="1"/>
</dbReference>
<dbReference type="SUPFAM" id="SSF50494">
    <property type="entry name" value="Trypsin-like serine proteases"/>
    <property type="match status" value="1"/>
</dbReference>
<gene>
    <name evidence="3" type="ORF">NFC73_04830</name>
</gene>
<feature type="signal peptide" evidence="2">
    <location>
        <begin position="1"/>
        <end position="30"/>
    </location>
</feature>
<feature type="chain" id="PRO_5045569377" description="V8-like Glu-specific endopeptidase" evidence="2">
    <location>
        <begin position="31"/>
        <end position="322"/>
    </location>
</feature>
<protein>
    <recommendedName>
        <fullName evidence="5">V8-like Glu-specific endopeptidase</fullName>
    </recommendedName>
</protein>